<evidence type="ECO:0000313" key="4">
    <source>
        <dbReference type="Proteomes" id="UP000053328"/>
    </source>
</evidence>
<feature type="compositionally biased region" description="Basic and acidic residues" evidence="1">
    <location>
        <begin position="46"/>
        <end position="58"/>
    </location>
</feature>
<dbReference type="InterPro" id="IPR027417">
    <property type="entry name" value="P-loop_NTPase"/>
</dbReference>
<organism evidence="3 4">
    <name type="scientific">Exophiala spinifera</name>
    <dbReference type="NCBI Taxonomy" id="91928"/>
    <lineage>
        <taxon>Eukaryota</taxon>
        <taxon>Fungi</taxon>
        <taxon>Dikarya</taxon>
        <taxon>Ascomycota</taxon>
        <taxon>Pezizomycotina</taxon>
        <taxon>Eurotiomycetes</taxon>
        <taxon>Chaetothyriomycetidae</taxon>
        <taxon>Chaetothyriales</taxon>
        <taxon>Herpotrichiellaceae</taxon>
        <taxon>Exophiala</taxon>
    </lineage>
</organism>
<feature type="compositionally biased region" description="Polar residues" evidence="1">
    <location>
        <begin position="80"/>
        <end position="104"/>
    </location>
</feature>
<dbReference type="SMART" id="SM00382">
    <property type="entry name" value="AAA"/>
    <property type="match status" value="1"/>
</dbReference>
<dbReference type="VEuPathDB" id="FungiDB:PV08_02198"/>
<dbReference type="OrthoDB" id="10042665at2759"/>
<dbReference type="AlphaFoldDB" id="A0A0D2BRD5"/>
<feature type="domain" description="AAA+ ATPase" evidence="2">
    <location>
        <begin position="853"/>
        <end position="980"/>
    </location>
</feature>
<dbReference type="InterPro" id="IPR003959">
    <property type="entry name" value="ATPase_AAA_core"/>
</dbReference>
<sequence length="1091" mass="123621">MEPLRATGVQKVLSNYTKWLNEQLSPNPRAFSEAEDCSSSGDLDAFIEREHSRHDSPKSDPSALDEQTTSEYPPIDDDTGLQTSLDGSEASGSQNEGPHSQTSYHVGEEDSEDFQDQYEDSDLYSLEEDELEEELEETDSSESNSTAETAGPHPGDKPGTTSAGAHAYLPTAPKADTAIVALRGSSVLKKQSDSLLFNNITISDDQSAGSRIAERNLLALRGRKTKLEPIHFVYRKGSEIPTSPWKGMSGEDLTEYQRTLEALEQQNPKRLMMARLEQDTLERGQDATILENVGVASSYSAGQVASATILQNNETTLDVADMQRLTGGHDPSHLDLKKLQDYIELLQSQVKKLESSHKELSPSRFQVLHRIMQRQNRENRGRGEYEWKLSSPYFDEPEWIEGQQNQRQFRCSLPVTNFELYLEKNKDIAFLVYRDFHPAPPDMVGSSSADRFVERADSVRPQPYRETIRPIAQTLIEAIETLLGSRDEYSSLLQEYKVSPELQAPYLAVYHSRKNLDAIQEGLSPESQKQFGLLLQYVTDHYGENYAAADSLFSENKTSSDNVPYLFKPGDILVQRSQGQYSAFVASSWPIKGGSRYVSRLKDNVQCGDHLPLYGSHEAAKRIVNERIKMQSWSVTGWSWAFDGTFQRQNRKCHFETEVSEMGKHDTAVENTPAKQRQRIEVNQVKTQTIGDLSIFPLAYAEPALVDRLRKRGDTFWKCRNRRLVSYTEKGMDNTNNMIEERYMIDLKTYRSLHSTNNFARPLEDELGADAMAKTEPPDEKFSYVLPPEIKGYNLRLKKWFDLEVDRISEVTWNVEAFETLVIERKARNLILALVSNKIAAERSTDLIAGKGNGLILLLHGGPGTGKTLTAESVAEIAQKPLYRVTCGDVGTKAEDVEKYLESVLHLGKIWGCVVLLDEADVFLEQRSLEDLERNALVSVFLRVMEYYEGILVLTSNRVGTFDEAFKSRIQLALHYPSLGQYQRLRVWENFIKRLESFGDDKVDTQDLRDHLEDLSKEKMNGRQIRNAITTARQYAEWQSEQSKDGVTKKMAYEHLKDVIEVASRFDKYIDKLHGGFSGDQLAEDEGLRLS</sequence>
<proteinExistence type="predicted"/>
<keyword evidence="4" id="KW-1185">Reference proteome</keyword>
<dbReference type="Pfam" id="PF23232">
    <property type="entry name" value="AAA_lid_13"/>
    <property type="match status" value="1"/>
</dbReference>
<dbReference type="InterPro" id="IPR003593">
    <property type="entry name" value="AAA+_ATPase"/>
</dbReference>
<accession>A0A0D2BRD5</accession>
<dbReference type="RefSeq" id="XP_016241834.1">
    <property type="nucleotide sequence ID" value="XM_016376558.1"/>
</dbReference>
<dbReference type="EMBL" id="KN847492">
    <property type="protein sequence ID" value="KIW21618.1"/>
    <property type="molecule type" value="Genomic_DNA"/>
</dbReference>
<dbReference type="Pfam" id="PF22942">
    <property type="entry name" value="DUF7025"/>
    <property type="match status" value="1"/>
</dbReference>
<dbReference type="HOGENOM" id="CLU_004471_4_7_1"/>
<reference evidence="3 4" key="1">
    <citation type="submission" date="2015-01" db="EMBL/GenBank/DDBJ databases">
        <title>The Genome Sequence of Exophiala spinifera CBS89968.</title>
        <authorList>
            <consortium name="The Broad Institute Genomics Platform"/>
            <person name="Cuomo C."/>
            <person name="de Hoog S."/>
            <person name="Gorbushina A."/>
            <person name="Stielow B."/>
            <person name="Teixiera M."/>
            <person name="Abouelleil A."/>
            <person name="Chapman S.B."/>
            <person name="Priest M."/>
            <person name="Young S.K."/>
            <person name="Wortman J."/>
            <person name="Nusbaum C."/>
            <person name="Birren B."/>
        </authorList>
    </citation>
    <scope>NUCLEOTIDE SEQUENCE [LARGE SCALE GENOMIC DNA]</scope>
    <source>
        <strain evidence="3 4">CBS 89968</strain>
    </source>
</reference>
<dbReference type="InterPro" id="IPR056599">
    <property type="entry name" value="AAA_lid_fung"/>
</dbReference>
<feature type="region of interest" description="Disordered" evidence="1">
    <location>
        <begin position="128"/>
        <end position="167"/>
    </location>
</feature>
<dbReference type="PANTHER" id="PTHR46411:SF2">
    <property type="entry name" value="AAA+ ATPASE DOMAIN-CONTAINING PROTEIN"/>
    <property type="match status" value="1"/>
</dbReference>
<evidence type="ECO:0000259" key="2">
    <source>
        <dbReference type="SMART" id="SM00382"/>
    </source>
</evidence>
<dbReference type="GO" id="GO:0005524">
    <property type="term" value="F:ATP binding"/>
    <property type="evidence" value="ECO:0007669"/>
    <property type="project" value="InterPro"/>
</dbReference>
<gene>
    <name evidence="3" type="ORF">PV08_02198</name>
</gene>
<dbReference type="PANTHER" id="PTHR46411">
    <property type="entry name" value="FAMILY ATPASE, PUTATIVE-RELATED"/>
    <property type="match status" value="1"/>
</dbReference>
<protein>
    <recommendedName>
        <fullName evidence="2">AAA+ ATPase domain-containing protein</fullName>
    </recommendedName>
</protein>
<evidence type="ECO:0000256" key="1">
    <source>
        <dbReference type="SAM" id="MobiDB-lite"/>
    </source>
</evidence>
<feature type="compositionally biased region" description="Acidic residues" evidence="1">
    <location>
        <begin position="128"/>
        <end position="140"/>
    </location>
</feature>
<dbReference type="Pfam" id="PF00004">
    <property type="entry name" value="AAA"/>
    <property type="match status" value="1"/>
</dbReference>
<feature type="region of interest" description="Disordered" evidence="1">
    <location>
        <begin position="27"/>
        <end position="116"/>
    </location>
</feature>
<dbReference type="SUPFAM" id="SSF52540">
    <property type="entry name" value="P-loop containing nucleoside triphosphate hydrolases"/>
    <property type="match status" value="1"/>
</dbReference>
<dbReference type="Proteomes" id="UP000053328">
    <property type="component" value="Unassembled WGS sequence"/>
</dbReference>
<name>A0A0D2BRD5_9EURO</name>
<dbReference type="GeneID" id="27329281"/>
<dbReference type="STRING" id="91928.A0A0D2BRD5"/>
<dbReference type="InterPro" id="IPR054289">
    <property type="entry name" value="DUF7025"/>
</dbReference>
<evidence type="ECO:0000313" key="3">
    <source>
        <dbReference type="EMBL" id="KIW21618.1"/>
    </source>
</evidence>
<dbReference type="Gene3D" id="3.40.50.300">
    <property type="entry name" value="P-loop containing nucleotide triphosphate hydrolases"/>
    <property type="match status" value="1"/>
</dbReference>
<dbReference type="CDD" id="cd19481">
    <property type="entry name" value="RecA-like_protease"/>
    <property type="match status" value="1"/>
</dbReference>
<dbReference type="GO" id="GO:0016887">
    <property type="term" value="F:ATP hydrolysis activity"/>
    <property type="evidence" value="ECO:0007669"/>
    <property type="project" value="InterPro"/>
</dbReference>